<dbReference type="InterPro" id="IPR015425">
    <property type="entry name" value="FH2_Formin"/>
</dbReference>
<feature type="chain" id="PRO_5009623593" description="Formin-like protein" evidence="5">
    <location>
        <begin position="27"/>
        <end position="849"/>
    </location>
</feature>
<dbReference type="InterPro" id="IPR027643">
    <property type="entry name" value="Formin-like_plant"/>
</dbReference>
<feature type="region of interest" description="Disordered" evidence="3">
    <location>
        <begin position="139"/>
        <end position="158"/>
    </location>
</feature>
<feature type="signal peptide" evidence="5">
    <location>
        <begin position="1"/>
        <end position="26"/>
    </location>
</feature>
<comment type="similarity">
    <text evidence="1">Belongs to the formin-like family. Class-I subfamily.</text>
</comment>
<dbReference type="PROSITE" id="PS51444">
    <property type="entry name" value="FH2"/>
    <property type="match status" value="1"/>
</dbReference>
<evidence type="ECO:0000256" key="4">
    <source>
        <dbReference type="SAM" id="Phobius"/>
    </source>
</evidence>
<feature type="transmembrane region" description="Helical" evidence="4">
    <location>
        <begin position="108"/>
        <end position="131"/>
    </location>
</feature>
<dbReference type="EMBL" id="GEVM01022668">
    <property type="protein sequence ID" value="JAU83270.1"/>
    <property type="molecule type" value="Transcribed_RNA"/>
</dbReference>
<dbReference type="GO" id="GO:0051015">
    <property type="term" value="F:actin filament binding"/>
    <property type="evidence" value="ECO:0007669"/>
    <property type="project" value="InterPro"/>
</dbReference>
<protein>
    <recommendedName>
        <fullName evidence="2">Formin-like protein</fullName>
    </recommendedName>
</protein>
<keyword evidence="4" id="KW-0812">Transmembrane</keyword>
<gene>
    <name evidence="7" type="ORF">MP_TR10025_c0_g1_i1_g.30057</name>
</gene>
<name>A0A1J3ISM4_NOCCA</name>
<dbReference type="SMART" id="SM00498">
    <property type="entry name" value="FH2"/>
    <property type="match status" value="1"/>
</dbReference>
<sequence length="849" mass="93658">MQIFCWSSIFFLLSCALTSPLSCASAATLGHRHLYDDAGSLPPPNDAEALPPPLSPISPPFFPLDSSAPPPPLPPSPPTFASFPTFPANISALVLPRSPKPHSTSPSLLVPVISAVLVVATAIGVSLFLYGRWKGENRPLKDTTSTSTTTRSHHEYDEPRHMTNNFSVAATTSTSEVLYLGTEEPDRVITSFLKPESPEIRPLPPLPLRSFQHNYEADFLSDGEEEDEFFSPLASLAGSENSSPSRSRFEPEGPYITSSCSSSSGWVSPARSFSITMSPPMSSTVPQRSNHRFSDASSDQNLQSPSPERLRVRNNNGNGSSSLRMFSFWNQNLGFPRISSASTSPDRGFTIRTPLSSLYSSVSNSPDGLFRKFLDSSPPIWNDFSRNVKSVLLSSDSVSSRRDFVINMGESSSRYLNQQSQAAAAAAPPPPPTRPPPLVPPPQSFVVQNDVKKPSFSELPSKQPHWDKLGQGSCQKTAWDCLKSSSFKLNKEIVDSLFVANSTNPNIKQRGLSCDLPIQNQESKVLDPRKAQKIDTLLQLLTLTTKDVCQALVVGDYDTLGAEFLECLSRLAPSKQEEIKLRHCSDKSAIIKLGPAERFLKELLHVPLVFKRVDALLSVANFNNKIEHLRRLFSVVQAASKELRNSRMFSILLEAILKTGNKMSVRTHRFGDAHAFKLDTLLKLAEVKGLDGRNNLLHFVVQEMIKSEGTAKALGCIRNLNSELANVKKSAEIEFGVLRSDVSKLYQGIKNIEELLLLSQASGSSADNKWMEFGERMTRFLKTAGEEIQTIKTQEISTLSALEKVTEQFHGDSYKEGHTLRSFMVVRDFLSILDKVCNEMGETSSHRKV</sequence>
<keyword evidence="4" id="KW-0472">Membrane</keyword>
<feature type="compositionally biased region" description="Polar residues" evidence="3">
    <location>
        <begin position="271"/>
        <end position="288"/>
    </location>
</feature>
<proteinExistence type="inferred from homology"/>
<dbReference type="InterPro" id="IPR042201">
    <property type="entry name" value="FH2_Formin_sf"/>
</dbReference>
<evidence type="ECO:0000256" key="1">
    <source>
        <dbReference type="ARBA" id="ARBA00025793"/>
    </source>
</evidence>
<organism evidence="7">
    <name type="scientific">Noccaea caerulescens</name>
    <name type="common">Alpine penny-cress</name>
    <name type="synonym">Thlaspi caerulescens</name>
    <dbReference type="NCBI Taxonomy" id="107243"/>
    <lineage>
        <taxon>Eukaryota</taxon>
        <taxon>Viridiplantae</taxon>
        <taxon>Streptophyta</taxon>
        <taxon>Embryophyta</taxon>
        <taxon>Tracheophyta</taxon>
        <taxon>Spermatophyta</taxon>
        <taxon>Magnoliopsida</taxon>
        <taxon>eudicotyledons</taxon>
        <taxon>Gunneridae</taxon>
        <taxon>Pentapetalae</taxon>
        <taxon>rosids</taxon>
        <taxon>malvids</taxon>
        <taxon>Brassicales</taxon>
        <taxon>Brassicaceae</taxon>
        <taxon>Coluteocarpeae</taxon>
        <taxon>Noccaea</taxon>
    </lineage>
</organism>
<dbReference type="PANTHER" id="PTHR23213:SF352">
    <property type="entry name" value="FORMIN-LIKE PROTEIN 9"/>
    <property type="match status" value="1"/>
</dbReference>
<feature type="domain" description="FH2" evidence="6">
    <location>
        <begin position="451"/>
        <end position="849"/>
    </location>
</feature>
<feature type="compositionally biased region" description="Polar residues" evidence="3">
    <location>
        <begin position="295"/>
        <end position="306"/>
    </location>
</feature>
<feature type="region of interest" description="Disordered" evidence="3">
    <location>
        <begin position="235"/>
        <end position="316"/>
    </location>
</feature>
<dbReference type="PANTHER" id="PTHR23213">
    <property type="entry name" value="FORMIN-RELATED"/>
    <property type="match status" value="1"/>
</dbReference>
<accession>A0A1J3ISM4</accession>
<feature type="compositionally biased region" description="Pro residues" evidence="3">
    <location>
        <begin position="427"/>
        <end position="443"/>
    </location>
</feature>
<reference evidence="7" key="1">
    <citation type="submission" date="2016-07" db="EMBL/GenBank/DDBJ databases">
        <title>De novo transcriptome assembly of four accessions of the metal hyperaccumulator plant Noccaea caerulescens.</title>
        <authorList>
            <person name="Blande D."/>
            <person name="Halimaa P."/>
            <person name="Tervahauta A.I."/>
            <person name="Aarts M.G."/>
            <person name="Karenlampi S.O."/>
        </authorList>
    </citation>
    <scope>NUCLEOTIDE SEQUENCE</scope>
</reference>
<dbReference type="AlphaFoldDB" id="A0A1J3ISM4"/>
<evidence type="ECO:0000313" key="7">
    <source>
        <dbReference type="EMBL" id="JAU83270.1"/>
    </source>
</evidence>
<dbReference type="GO" id="GO:0045010">
    <property type="term" value="P:actin nucleation"/>
    <property type="evidence" value="ECO:0007669"/>
    <property type="project" value="InterPro"/>
</dbReference>
<feature type="region of interest" description="Disordered" evidence="3">
    <location>
        <begin position="417"/>
        <end position="446"/>
    </location>
</feature>
<evidence type="ECO:0000256" key="2">
    <source>
        <dbReference type="RuleBase" id="RU361260"/>
    </source>
</evidence>
<keyword evidence="4" id="KW-1133">Transmembrane helix</keyword>
<dbReference type="Pfam" id="PF02181">
    <property type="entry name" value="FH2"/>
    <property type="match status" value="1"/>
</dbReference>
<dbReference type="SUPFAM" id="SSF101447">
    <property type="entry name" value="Formin homology 2 domain (FH2 domain)"/>
    <property type="match status" value="1"/>
</dbReference>
<evidence type="ECO:0000256" key="3">
    <source>
        <dbReference type="SAM" id="MobiDB-lite"/>
    </source>
</evidence>
<evidence type="ECO:0000259" key="6">
    <source>
        <dbReference type="PROSITE" id="PS51444"/>
    </source>
</evidence>
<evidence type="ECO:0000256" key="5">
    <source>
        <dbReference type="SAM" id="SignalP"/>
    </source>
</evidence>
<dbReference type="Gene3D" id="1.20.58.2220">
    <property type="entry name" value="Formin, FH2 domain"/>
    <property type="match status" value="1"/>
</dbReference>
<keyword evidence="5" id="KW-0732">Signal</keyword>